<comment type="caution">
    <text evidence="1">The sequence shown here is derived from an EMBL/GenBank/DDBJ whole genome shotgun (WGS) entry which is preliminary data.</text>
</comment>
<dbReference type="Proteomes" id="UP001066276">
    <property type="component" value="Chromosome 1_2"/>
</dbReference>
<evidence type="ECO:0000313" key="2">
    <source>
        <dbReference type="Proteomes" id="UP001066276"/>
    </source>
</evidence>
<proteinExistence type="predicted"/>
<protein>
    <submittedName>
        <fullName evidence="1">Uncharacterized protein</fullName>
    </submittedName>
</protein>
<keyword evidence="2" id="KW-1185">Reference proteome</keyword>
<reference evidence="1" key="1">
    <citation type="journal article" date="2022" name="bioRxiv">
        <title>Sequencing and chromosome-scale assembly of the giantPleurodeles waltlgenome.</title>
        <authorList>
            <person name="Brown T."/>
            <person name="Elewa A."/>
            <person name="Iarovenko S."/>
            <person name="Subramanian E."/>
            <person name="Araus A.J."/>
            <person name="Petzold A."/>
            <person name="Susuki M."/>
            <person name="Suzuki K.-i.T."/>
            <person name="Hayashi T."/>
            <person name="Toyoda A."/>
            <person name="Oliveira C."/>
            <person name="Osipova E."/>
            <person name="Leigh N.D."/>
            <person name="Simon A."/>
            <person name="Yun M.H."/>
        </authorList>
    </citation>
    <scope>NUCLEOTIDE SEQUENCE</scope>
    <source>
        <strain evidence="1">20211129_DDA</strain>
        <tissue evidence="1">Liver</tissue>
    </source>
</reference>
<dbReference type="EMBL" id="JANPWB010000002">
    <property type="protein sequence ID" value="KAJ1205780.1"/>
    <property type="molecule type" value="Genomic_DNA"/>
</dbReference>
<evidence type="ECO:0000313" key="1">
    <source>
        <dbReference type="EMBL" id="KAJ1205780.1"/>
    </source>
</evidence>
<sequence>MPPRGLPKKLTRLRRYAAKTRGNPCRPTRACSKEGESAVKWEFNFNFNPRSQGGDTTGAESVITNVAKGNRKKYKVPGARTPVIPEVNGHPVGWKQTLARKEGVVVPEVKGHAAGLEADA</sequence>
<dbReference type="AlphaFoldDB" id="A0AAV7VYR3"/>
<gene>
    <name evidence="1" type="ORF">NDU88_001206</name>
</gene>
<organism evidence="1 2">
    <name type="scientific">Pleurodeles waltl</name>
    <name type="common">Iberian ribbed newt</name>
    <dbReference type="NCBI Taxonomy" id="8319"/>
    <lineage>
        <taxon>Eukaryota</taxon>
        <taxon>Metazoa</taxon>
        <taxon>Chordata</taxon>
        <taxon>Craniata</taxon>
        <taxon>Vertebrata</taxon>
        <taxon>Euteleostomi</taxon>
        <taxon>Amphibia</taxon>
        <taxon>Batrachia</taxon>
        <taxon>Caudata</taxon>
        <taxon>Salamandroidea</taxon>
        <taxon>Salamandridae</taxon>
        <taxon>Pleurodelinae</taxon>
        <taxon>Pleurodeles</taxon>
    </lineage>
</organism>
<name>A0AAV7VYR3_PLEWA</name>
<accession>A0AAV7VYR3</accession>